<evidence type="ECO:0000313" key="2">
    <source>
        <dbReference type="Proteomes" id="UP001056708"/>
    </source>
</evidence>
<organism evidence="1 2">
    <name type="scientific">Phormidium yuhuli AB48</name>
    <dbReference type="NCBI Taxonomy" id="2940671"/>
    <lineage>
        <taxon>Bacteria</taxon>
        <taxon>Bacillati</taxon>
        <taxon>Cyanobacteriota</taxon>
        <taxon>Cyanophyceae</taxon>
        <taxon>Oscillatoriophycideae</taxon>
        <taxon>Oscillatoriales</taxon>
        <taxon>Oscillatoriaceae</taxon>
        <taxon>Phormidium</taxon>
        <taxon>Phormidium yuhuli</taxon>
    </lineage>
</organism>
<proteinExistence type="predicted"/>
<reference evidence="1" key="1">
    <citation type="submission" date="2022-06" db="EMBL/GenBank/DDBJ databases">
        <title>Genome sequence of Phormidium yuhuli AB48 isolated from an industrial photobioreactor environment.</title>
        <authorList>
            <person name="Qiu Y."/>
            <person name="Noonan A.J.C."/>
            <person name="Dofher K."/>
            <person name="Koch M."/>
            <person name="Kieft B."/>
            <person name="Lin X."/>
            <person name="Ziels R.M."/>
            <person name="Hallam S.J."/>
        </authorList>
    </citation>
    <scope>NUCLEOTIDE SEQUENCE</scope>
    <source>
        <strain evidence="1">AB48</strain>
    </source>
</reference>
<accession>A0ABY5ANX8</accession>
<dbReference type="Proteomes" id="UP001056708">
    <property type="component" value="Chromosome"/>
</dbReference>
<keyword evidence="2" id="KW-1185">Reference proteome</keyword>
<evidence type="ECO:0000313" key="1">
    <source>
        <dbReference type="EMBL" id="USR90520.1"/>
    </source>
</evidence>
<dbReference type="RefSeq" id="WP_252662548.1">
    <property type="nucleotide sequence ID" value="NZ_CP098611.1"/>
</dbReference>
<dbReference type="EMBL" id="CP098611">
    <property type="protein sequence ID" value="USR90520.1"/>
    <property type="molecule type" value="Genomic_DNA"/>
</dbReference>
<name>A0ABY5ANX8_9CYAN</name>
<gene>
    <name evidence="1" type="ORF">NEA10_17035</name>
</gene>
<protein>
    <submittedName>
        <fullName evidence="1">Uncharacterized protein</fullName>
    </submittedName>
</protein>
<sequence>MYSMDDGMSIARQASRDIEAWLNGIPETLGVENVEDEPEYQKMDVDLLWHLEGACLKVEIKGDRHHKTGNFFFETHSNRERGTPGCFLYTEADWLFYYFVTPRTLYQLPMPETRHWFLKHQQQFRERSTRTPVGRSFYTTVGRLVPIRQVLAEVPRVVRVQFGT</sequence>